<sequence>METSTYRGIHTSLYYTLPADAIQHIEKAIWLKITGRTDEARALYQNELSRFRDIPVMGEAWRILDKGLVDAKESNQDLDLPEYRLMALTRAMLGTRHRGEIVASADEVARTQSWLLNVPIEGYTDIQLYSAYENSEAELIPTCASSDSWSGLHELRRSLCARGMMKEANAVFRVELNRTPIEDREPVVEEFLSVLAGVLEARDRSYFEAIVRLQWANTLVMLQNVCRALEEMDRSEAAFNAFCDLYDIIDRASTPHMQSLEYEKLSCIQDPVEKLRKTEFLAGRFEKMEGSKAGSCLSDAADLANLFFKFTSDPAFQDKYFDLQARLEIYDETVSQDIADLVQHRNSLISVTLSTTVDRQQSLEWIDGFLQRHSYFTAPAILASLYKSQAMLFRSLRRMHEASEADKKVAELDTCGPSSIGGWAHYRSAPAVLPSHDPDSATREEPNDEVIDEQFFWPWRNWMRGETQTDTTTVDILWEWSLDDVAAGRLAAQDFRAMMGITDPDIKFDVSPRGVAEIAKAVGSERVDELASLIYPKSPEVTASQEAQYERICKWLMSEPPKGLREKRLFCLVMLRESRQAHFAQQNMLDRRLRELRQLLELDKILPSIIRETFPRNRASWVGAMSMTLVAQLAPVADFTGDAPSRTLLEAERWNEDALEEHLHVNDRVSYAVFQRVGAQICLMKIFRLQQLARSPGTMPESTAATTEEIKTLQAIGIRKVEESDAILSRKEINASWSDGLDSVAHRQDLTRFYGSAFTAIAAITLYLSHKEDLSTDAAGNIWSWVQKYKARSLARTIGVRSYDPPELINSIMQSTETRAMYEEMLSLKERTEDADLMARFGLHRKMDAHLERMKSTHPLLRQLVDLREATPFATSDISALEAQAGSSVVLLDWFYLPPYIANQTGQMLLFTARADMAPTMDVVPVTEADVLAWQEQHLSPPTWTRFREEKLAMPEARSKFDAMLGGLVAPLAHRTKRGEVLVLCPSSTLHRVPLHALTLTTTTTATAAKEDDGSSTFTNTATRTFEEEALIHRNPVVYTHSHSLLRSCAAAAEHARHTPRALRALFLSGIPEEAEATGYAAGRASVRDLAGGFDVLPMMDAGASKPKFLEGAVGSRLIHLHTHCNWRAGDPLNHHVEFPRVVGSTTDANREERPRLGPEDDGTNNDDEDDRPVDRLTARELFEVRLPPSTHVNMIACQGGVADVQLGDEVMGLVPALLYAGASSTVSTLWSIDDKDGAAFSRHFVDSFLRQCRKKKKKTRSGSSDTAVGFVDVAKAVRAAVGEMDATMEEPLYRWAAFVFHGFWQIPLSSTDMERLQANRP</sequence>
<protein>
    <submittedName>
        <fullName evidence="3">CHAT domain-containing protein</fullName>
    </submittedName>
</protein>
<evidence type="ECO:0000259" key="2">
    <source>
        <dbReference type="Pfam" id="PF12770"/>
    </source>
</evidence>
<dbReference type="Proteomes" id="UP001480595">
    <property type="component" value="Unassembled WGS sequence"/>
</dbReference>
<proteinExistence type="predicted"/>
<feature type="region of interest" description="Disordered" evidence="1">
    <location>
        <begin position="1144"/>
        <end position="1174"/>
    </location>
</feature>
<keyword evidence="4" id="KW-1185">Reference proteome</keyword>
<dbReference type="GeneID" id="92091522"/>
<gene>
    <name evidence="3" type="ORF">PG994_007050</name>
</gene>
<feature type="domain" description="CHAT" evidence="2">
    <location>
        <begin position="968"/>
        <end position="1301"/>
    </location>
</feature>
<evidence type="ECO:0000256" key="1">
    <source>
        <dbReference type="SAM" id="MobiDB-lite"/>
    </source>
</evidence>
<comment type="caution">
    <text evidence="3">The sequence shown here is derived from an EMBL/GenBank/DDBJ whole genome shotgun (WGS) entry which is preliminary data.</text>
</comment>
<dbReference type="InterPro" id="IPR024983">
    <property type="entry name" value="CHAT_dom"/>
</dbReference>
<feature type="compositionally biased region" description="Acidic residues" evidence="1">
    <location>
        <begin position="1160"/>
        <end position="1172"/>
    </location>
</feature>
<dbReference type="Pfam" id="PF12770">
    <property type="entry name" value="CHAT"/>
    <property type="match status" value="1"/>
</dbReference>
<accession>A0ABR1UZQ7</accession>
<dbReference type="RefSeq" id="XP_066715401.1">
    <property type="nucleotide sequence ID" value="XM_066858459.1"/>
</dbReference>
<evidence type="ECO:0000313" key="3">
    <source>
        <dbReference type="EMBL" id="KAK8064412.1"/>
    </source>
</evidence>
<name>A0ABR1UZQ7_9PEZI</name>
<feature type="compositionally biased region" description="Basic and acidic residues" evidence="1">
    <location>
        <begin position="1149"/>
        <end position="1159"/>
    </location>
</feature>
<evidence type="ECO:0000313" key="4">
    <source>
        <dbReference type="Proteomes" id="UP001480595"/>
    </source>
</evidence>
<dbReference type="EMBL" id="JAQQWL010000007">
    <property type="protein sequence ID" value="KAK8064412.1"/>
    <property type="molecule type" value="Genomic_DNA"/>
</dbReference>
<organism evidence="3 4">
    <name type="scientific">Apiospora phragmitis</name>
    <dbReference type="NCBI Taxonomy" id="2905665"/>
    <lineage>
        <taxon>Eukaryota</taxon>
        <taxon>Fungi</taxon>
        <taxon>Dikarya</taxon>
        <taxon>Ascomycota</taxon>
        <taxon>Pezizomycotina</taxon>
        <taxon>Sordariomycetes</taxon>
        <taxon>Xylariomycetidae</taxon>
        <taxon>Amphisphaeriales</taxon>
        <taxon>Apiosporaceae</taxon>
        <taxon>Apiospora</taxon>
    </lineage>
</organism>
<reference evidence="3 4" key="1">
    <citation type="submission" date="2023-01" db="EMBL/GenBank/DDBJ databases">
        <title>Analysis of 21 Apiospora genomes using comparative genomics revels a genus with tremendous synthesis potential of carbohydrate active enzymes and secondary metabolites.</title>
        <authorList>
            <person name="Sorensen T."/>
        </authorList>
    </citation>
    <scope>NUCLEOTIDE SEQUENCE [LARGE SCALE GENOMIC DNA]</scope>
    <source>
        <strain evidence="3 4">CBS 135458</strain>
    </source>
</reference>